<dbReference type="PROSITE" id="PS51755">
    <property type="entry name" value="OMPR_PHOB"/>
    <property type="match status" value="1"/>
</dbReference>
<keyword evidence="2" id="KW-0805">Transcription regulation</keyword>
<dbReference type="SMART" id="SM01043">
    <property type="entry name" value="BTAD"/>
    <property type="match status" value="1"/>
</dbReference>
<dbReference type="InterPro" id="IPR027417">
    <property type="entry name" value="P-loop_NTPase"/>
</dbReference>
<dbReference type="CDD" id="cd15831">
    <property type="entry name" value="BTAD"/>
    <property type="match status" value="1"/>
</dbReference>
<comment type="similarity">
    <text evidence="1">Belongs to the AfsR/DnrI/RedD regulatory family.</text>
</comment>
<dbReference type="InterPro" id="IPR016032">
    <property type="entry name" value="Sig_transdc_resp-reg_C-effctor"/>
</dbReference>
<dbReference type="InterPro" id="IPR011990">
    <property type="entry name" value="TPR-like_helical_dom_sf"/>
</dbReference>
<feature type="domain" description="OmpR/PhoB-type" evidence="7">
    <location>
        <begin position="1"/>
        <end position="90"/>
    </location>
</feature>
<proteinExistence type="inferred from homology"/>
<name>A0ABN1VNR3_9PSEU</name>
<keyword evidence="9" id="KW-1185">Reference proteome</keyword>
<dbReference type="Pfam" id="PF00931">
    <property type="entry name" value="NB-ARC"/>
    <property type="match status" value="1"/>
</dbReference>
<dbReference type="PANTHER" id="PTHR35807">
    <property type="entry name" value="TRANSCRIPTIONAL REGULATOR REDD-RELATED"/>
    <property type="match status" value="1"/>
</dbReference>
<keyword evidence="4" id="KW-0804">Transcription</keyword>
<evidence type="ECO:0000256" key="1">
    <source>
        <dbReference type="ARBA" id="ARBA00005820"/>
    </source>
</evidence>
<accession>A0ABN1VNR3</accession>
<feature type="compositionally biased region" description="Low complexity" evidence="6">
    <location>
        <begin position="247"/>
        <end position="258"/>
    </location>
</feature>
<dbReference type="Gene3D" id="1.10.10.10">
    <property type="entry name" value="Winged helix-like DNA-binding domain superfamily/Winged helix DNA-binding domain"/>
    <property type="match status" value="1"/>
</dbReference>
<dbReference type="SMART" id="SM00862">
    <property type="entry name" value="Trans_reg_C"/>
    <property type="match status" value="1"/>
</dbReference>
<dbReference type="InterPro" id="IPR051677">
    <property type="entry name" value="AfsR-DnrI-RedD_regulator"/>
</dbReference>
<evidence type="ECO:0000256" key="3">
    <source>
        <dbReference type="ARBA" id="ARBA00023125"/>
    </source>
</evidence>
<dbReference type="SUPFAM" id="SSF52540">
    <property type="entry name" value="P-loop containing nucleoside triphosphate hydrolases"/>
    <property type="match status" value="1"/>
</dbReference>
<evidence type="ECO:0000256" key="2">
    <source>
        <dbReference type="ARBA" id="ARBA00023015"/>
    </source>
</evidence>
<organism evidence="8 9">
    <name type="scientific">Prauserella alba</name>
    <dbReference type="NCBI Taxonomy" id="176898"/>
    <lineage>
        <taxon>Bacteria</taxon>
        <taxon>Bacillati</taxon>
        <taxon>Actinomycetota</taxon>
        <taxon>Actinomycetes</taxon>
        <taxon>Pseudonocardiales</taxon>
        <taxon>Pseudonocardiaceae</taxon>
        <taxon>Prauserella</taxon>
    </lineage>
</organism>
<reference evidence="8 9" key="1">
    <citation type="journal article" date="2019" name="Int. J. Syst. Evol. Microbiol.">
        <title>The Global Catalogue of Microorganisms (GCM) 10K type strain sequencing project: providing services to taxonomists for standard genome sequencing and annotation.</title>
        <authorList>
            <consortium name="The Broad Institute Genomics Platform"/>
            <consortium name="The Broad Institute Genome Sequencing Center for Infectious Disease"/>
            <person name="Wu L."/>
            <person name="Ma J."/>
        </authorList>
    </citation>
    <scope>NUCLEOTIDE SEQUENCE [LARGE SCALE GENOMIC DNA]</scope>
    <source>
        <strain evidence="8 9">JCM 13022</strain>
    </source>
</reference>
<dbReference type="InterPro" id="IPR002182">
    <property type="entry name" value="NB-ARC"/>
</dbReference>
<dbReference type="PRINTS" id="PR00364">
    <property type="entry name" value="DISEASERSIST"/>
</dbReference>
<feature type="DNA-binding region" description="OmpR/PhoB-type" evidence="5">
    <location>
        <begin position="1"/>
        <end position="90"/>
    </location>
</feature>
<dbReference type="EMBL" id="BAAALM010000016">
    <property type="protein sequence ID" value="GAA1216863.1"/>
    <property type="molecule type" value="Genomic_DNA"/>
</dbReference>
<dbReference type="Gene3D" id="3.40.50.300">
    <property type="entry name" value="P-loop containing nucleotide triphosphate hydrolases"/>
    <property type="match status" value="1"/>
</dbReference>
<dbReference type="Proteomes" id="UP001500467">
    <property type="component" value="Unassembled WGS sequence"/>
</dbReference>
<feature type="region of interest" description="Disordered" evidence="6">
    <location>
        <begin position="247"/>
        <end position="272"/>
    </location>
</feature>
<evidence type="ECO:0000256" key="6">
    <source>
        <dbReference type="SAM" id="MobiDB-lite"/>
    </source>
</evidence>
<evidence type="ECO:0000259" key="7">
    <source>
        <dbReference type="PROSITE" id="PS51755"/>
    </source>
</evidence>
<dbReference type="Gene3D" id="1.25.40.10">
    <property type="entry name" value="Tetratricopeptide repeat domain"/>
    <property type="match status" value="1"/>
</dbReference>
<dbReference type="InterPro" id="IPR005158">
    <property type="entry name" value="BTAD"/>
</dbReference>
<dbReference type="InterPro" id="IPR001867">
    <property type="entry name" value="OmpR/PhoB-type_DNA-bd"/>
</dbReference>
<dbReference type="Pfam" id="PF03704">
    <property type="entry name" value="BTAD"/>
    <property type="match status" value="1"/>
</dbReference>
<dbReference type="SUPFAM" id="SSF48452">
    <property type="entry name" value="TPR-like"/>
    <property type="match status" value="1"/>
</dbReference>
<comment type="caution">
    <text evidence="8">The sequence shown here is derived from an EMBL/GenBank/DDBJ whole genome shotgun (WGS) entry which is preliminary data.</text>
</comment>
<gene>
    <name evidence="8" type="ORF">GCM10009675_43970</name>
</gene>
<dbReference type="SUPFAM" id="SSF46894">
    <property type="entry name" value="C-terminal effector domain of the bipartite response regulators"/>
    <property type="match status" value="1"/>
</dbReference>
<evidence type="ECO:0000256" key="4">
    <source>
        <dbReference type="ARBA" id="ARBA00023163"/>
    </source>
</evidence>
<evidence type="ECO:0000256" key="5">
    <source>
        <dbReference type="PROSITE-ProRule" id="PRU01091"/>
    </source>
</evidence>
<dbReference type="PANTHER" id="PTHR35807:SF1">
    <property type="entry name" value="TRANSCRIPTIONAL REGULATOR REDD"/>
    <property type="match status" value="1"/>
</dbReference>
<evidence type="ECO:0000313" key="8">
    <source>
        <dbReference type="EMBL" id="GAA1216863.1"/>
    </source>
</evidence>
<keyword evidence="3 5" id="KW-0238">DNA-binding</keyword>
<protein>
    <recommendedName>
        <fullName evidence="7">OmpR/PhoB-type domain-containing protein</fullName>
    </recommendedName>
</protein>
<evidence type="ECO:0000313" key="9">
    <source>
        <dbReference type="Proteomes" id="UP001500467"/>
    </source>
</evidence>
<sequence>MRFQVLGPVSAWSEGVPIKLRGPKMRTVLASLLLAHGRVVSDSRLMGNLWDDQLPTTTQAQIQTYASRLRGLLGTAVSIERQPPGYRLRFTSDSQTQFDLVEFEQLSRQGREALADGRHQDASNLLRAALTKWNGQALAGVTPHLATVEQPGLEESRLLTVEKCIDAELALGKHEALIAELTALVAAEPTRERPAMQLMTGLHRCGRTADALAVYRSFRNNLIDSLGIDPSVDMQRLHQSILTSEPTIPTTAPATVPTPRLPPSTRSLQHEPSDFVGRDDELTTTYHVLADSAAQDGPATMCVVNGPSGVGKTTLALRTGRLLRNRFPDHQLLLQLGGKTTNPPTPVDALGTALNALGLSARQQPDTLDGRIAAYRSILAEARSLVVLDDAANEQQVRALDPGSAGCGVLVTSRFALATLEGTTRLPLDTFSPDESVELLAKIAGSARVTADRDAALRITQLCGHLPVAVRICGAILAARAHWSLAQLADRLADPERRLDELRIGDLDIRSFLAPAHDRLPDHVGDALDVLATLGTRPFTCATAAGLLNRSVSATLDVIDELIAAHLLTVHHAAPGHYRIPELVVALAASRPTLQRTS</sequence>
<dbReference type="InterPro" id="IPR036388">
    <property type="entry name" value="WH-like_DNA-bd_sf"/>
</dbReference>